<evidence type="ECO:0000313" key="1">
    <source>
        <dbReference type="EMBL" id="KKM72886.1"/>
    </source>
</evidence>
<proteinExistence type="predicted"/>
<dbReference type="EMBL" id="LAZR01009391">
    <property type="protein sequence ID" value="KKM72886.1"/>
    <property type="molecule type" value="Genomic_DNA"/>
</dbReference>
<name>A0A0F9KE04_9ZZZZ</name>
<dbReference type="InterPro" id="IPR058240">
    <property type="entry name" value="rSAM_sf"/>
</dbReference>
<evidence type="ECO:0008006" key="2">
    <source>
        <dbReference type="Google" id="ProtNLM"/>
    </source>
</evidence>
<accession>A0A0F9KE04</accession>
<dbReference type="AlphaFoldDB" id="A0A0F9KE04"/>
<gene>
    <name evidence="1" type="ORF">LCGC14_1416050</name>
</gene>
<sequence>MTKLIGLIDMDHNHNKGTNIYGTPYFYPNLALMKISAYYKKKGYKVEWYTPIKKYYNDYHKIFVSKVFTRKTPMDSYLTKDMIIGGTGYDLSTKLPDKIEHIYPDYDLYGIDYAMGFITRGCIRSCDFCIVQNKEGMIHKHADFEEFWNDQKHIRFLDNNFLSYKNHIDELKKIIDINKRIDFYHGLDIRLINNVNASLLRKIQLWSGKRYTFAFDDIKSKLVIEKKLKILNDNGIKNSEINFFVLIGFNSTLKEDLIRINLLRDNKIRVYVMPYNKTIQHQEQYQKDLLKWVNYKPFYWKMDFETFLKKKKRIIKKEKKDTMLNKFLK</sequence>
<reference evidence="1" key="1">
    <citation type="journal article" date="2015" name="Nature">
        <title>Complex archaea that bridge the gap between prokaryotes and eukaryotes.</title>
        <authorList>
            <person name="Spang A."/>
            <person name="Saw J.H."/>
            <person name="Jorgensen S.L."/>
            <person name="Zaremba-Niedzwiedzka K."/>
            <person name="Martijn J."/>
            <person name="Lind A.E."/>
            <person name="van Eijk R."/>
            <person name="Schleper C."/>
            <person name="Guy L."/>
            <person name="Ettema T.J."/>
        </authorList>
    </citation>
    <scope>NUCLEOTIDE SEQUENCE</scope>
</reference>
<organism evidence="1">
    <name type="scientific">marine sediment metagenome</name>
    <dbReference type="NCBI Taxonomy" id="412755"/>
    <lineage>
        <taxon>unclassified sequences</taxon>
        <taxon>metagenomes</taxon>
        <taxon>ecological metagenomes</taxon>
    </lineage>
</organism>
<protein>
    <recommendedName>
        <fullName evidence="2">Radical SAM core domain-containing protein</fullName>
    </recommendedName>
</protein>
<dbReference type="SUPFAM" id="SSF102114">
    <property type="entry name" value="Radical SAM enzymes"/>
    <property type="match status" value="1"/>
</dbReference>
<comment type="caution">
    <text evidence="1">The sequence shown here is derived from an EMBL/GenBank/DDBJ whole genome shotgun (WGS) entry which is preliminary data.</text>
</comment>